<evidence type="ECO:0000256" key="1">
    <source>
        <dbReference type="SAM" id="Phobius"/>
    </source>
</evidence>
<accession>A0A543A0U7</accession>
<dbReference type="AlphaFoldDB" id="A0A543A0U7"/>
<sequence length="179" mass="19301">MTPQQGPPPAAYPLYDRAKRATEGSPYTVTPTSRGFDVSLDLVNAKWYGLFNKSGVTASFVHHVSADANGTYRILDDKVTFTWSAGIPTQFRYTRVQGRIYSVGFEKSWGITEGGDLGQITDYKFSSEEGRAFIKVAAKALGMREKMPAAAVIALGFALLGGLGAMLTLIVLGVRLLAS</sequence>
<keyword evidence="1" id="KW-0472">Membrane</keyword>
<keyword evidence="1" id="KW-0812">Transmembrane</keyword>
<evidence type="ECO:0000313" key="3">
    <source>
        <dbReference type="Proteomes" id="UP000320209"/>
    </source>
</evidence>
<evidence type="ECO:0000313" key="2">
    <source>
        <dbReference type="EMBL" id="TQL66222.1"/>
    </source>
</evidence>
<name>A0A543A0U7_9ACTN</name>
<keyword evidence="3" id="KW-1185">Reference proteome</keyword>
<protein>
    <submittedName>
        <fullName evidence="2">Uncharacterized protein</fullName>
    </submittedName>
</protein>
<keyword evidence="1" id="KW-1133">Transmembrane helix</keyword>
<dbReference type="EMBL" id="VFOV01000001">
    <property type="protein sequence ID" value="TQL66222.1"/>
    <property type="molecule type" value="Genomic_DNA"/>
</dbReference>
<feature type="transmembrane region" description="Helical" evidence="1">
    <location>
        <begin position="149"/>
        <end position="178"/>
    </location>
</feature>
<dbReference type="OrthoDB" id="4207784at2"/>
<dbReference type="RefSeq" id="WP_141778447.1">
    <property type="nucleotide sequence ID" value="NZ_VFOV01000001.1"/>
</dbReference>
<organism evidence="2 3">
    <name type="scientific">Nocardioides albertanoniae</name>
    <dbReference type="NCBI Taxonomy" id="1175486"/>
    <lineage>
        <taxon>Bacteria</taxon>
        <taxon>Bacillati</taxon>
        <taxon>Actinomycetota</taxon>
        <taxon>Actinomycetes</taxon>
        <taxon>Propionibacteriales</taxon>
        <taxon>Nocardioidaceae</taxon>
        <taxon>Nocardioides</taxon>
    </lineage>
</organism>
<reference evidence="2 3" key="1">
    <citation type="submission" date="2019-06" db="EMBL/GenBank/DDBJ databases">
        <title>Sequencing the genomes of 1000 actinobacteria strains.</title>
        <authorList>
            <person name="Klenk H.-P."/>
        </authorList>
    </citation>
    <scope>NUCLEOTIDE SEQUENCE [LARGE SCALE GENOMIC DNA]</scope>
    <source>
        <strain evidence="2 3">DSM 25218</strain>
    </source>
</reference>
<proteinExistence type="predicted"/>
<dbReference type="Proteomes" id="UP000320209">
    <property type="component" value="Unassembled WGS sequence"/>
</dbReference>
<comment type="caution">
    <text evidence="2">The sequence shown here is derived from an EMBL/GenBank/DDBJ whole genome shotgun (WGS) entry which is preliminary data.</text>
</comment>
<gene>
    <name evidence="2" type="ORF">FB381_0071</name>
</gene>